<keyword evidence="3" id="KW-1185">Reference proteome</keyword>
<feature type="transmembrane region" description="Helical" evidence="1">
    <location>
        <begin position="37"/>
        <end position="54"/>
    </location>
</feature>
<organism evidence="2 3">
    <name type="scientific">Brevibacterium samyangense</name>
    <dbReference type="NCBI Taxonomy" id="366888"/>
    <lineage>
        <taxon>Bacteria</taxon>
        <taxon>Bacillati</taxon>
        <taxon>Actinomycetota</taxon>
        <taxon>Actinomycetes</taxon>
        <taxon>Micrococcales</taxon>
        <taxon>Brevibacteriaceae</taxon>
        <taxon>Brevibacterium</taxon>
    </lineage>
</organism>
<comment type="caution">
    <text evidence="2">The sequence shown here is derived from an EMBL/GenBank/DDBJ whole genome shotgun (WGS) entry which is preliminary data.</text>
</comment>
<keyword evidence="1" id="KW-0812">Transmembrane</keyword>
<keyword evidence="1" id="KW-1133">Transmembrane helix</keyword>
<proteinExistence type="predicted"/>
<gene>
    <name evidence="2" type="ORF">GCM10009755_20150</name>
</gene>
<dbReference type="RefSeq" id="WP_344309315.1">
    <property type="nucleotide sequence ID" value="NZ_BAAANO010000018.1"/>
</dbReference>
<dbReference type="Proteomes" id="UP001500755">
    <property type="component" value="Unassembled WGS sequence"/>
</dbReference>
<sequence>MIGSRFFTASVYLTLAAIVTLFLIPLGLGWIELAMTLEALAVLSAVAGAFRVMADRVAYIGKPASPYLT</sequence>
<accession>A0ABP5F106</accession>
<name>A0ABP5F106_9MICO</name>
<keyword evidence="1" id="KW-0472">Membrane</keyword>
<evidence type="ECO:0000256" key="1">
    <source>
        <dbReference type="SAM" id="Phobius"/>
    </source>
</evidence>
<dbReference type="EMBL" id="BAAANO010000018">
    <property type="protein sequence ID" value="GAA2009386.1"/>
    <property type="molecule type" value="Genomic_DNA"/>
</dbReference>
<evidence type="ECO:0000313" key="3">
    <source>
        <dbReference type="Proteomes" id="UP001500755"/>
    </source>
</evidence>
<reference evidence="3" key="1">
    <citation type="journal article" date="2019" name="Int. J. Syst. Evol. Microbiol.">
        <title>The Global Catalogue of Microorganisms (GCM) 10K type strain sequencing project: providing services to taxonomists for standard genome sequencing and annotation.</title>
        <authorList>
            <consortium name="The Broad Institute Genomics Platform"/>
            <consortium name="The Broad Institute Genome Sequencing Center for Infectious Disease"/>
            <person name="Wu L."/>
            <person name="Ma J."/>
        </authorList>
    </citation>
    <scope>NUCLEOTIDE SEQUENCE [LARGE SCALE GENOMIC DNA]</scope>
    <source>
        <strain evidence="3">JCM 14546</strain>
    </source>
</reference>
<protein>
    <submittedName>
        <fullName evidence="2">Uncharacterized protein</fullName>
    </submittedName>
</protein>
<evidence type="ECO:0000313" key="2">
    <source>
        <dbReference type="EMBL" id="GAA2009386.1"/>
    </source>
</evidence>
<feature type="transmembrane region" description="Helical" evidence="1">
    <location>
        <begin position="12"/>
        <end position="31"/>
    </location>
</feature>